<evidence type="ECO:0000256" key="1">
    <source>
        <dbReference type="SAM" id="MobiDB-lite"/>
    </source>
</evidence>
<evidence type="ECO:0000313" key="3">
    <source>
        <dbReference type="Proteomes" id="UP000243799"/>
    </source>
</evidence>
<dbReference type="Proteomes" id="UP000243799">
    <property type="component" value="Unassembled WGS sequence"/>
</dbReference>
<gene>
    <name evidence="2" type="ORF">SAMN05216266_10443</name>
</gene>
<keyword evidence="3" id="KW-1185">Reference proteome</keyword>
<accession>A0A1I0XYA6</accession>
<reference evidence="3" key="1">
    <citation type="submission" date="2016-10" db="EMBL/GenBank/DDBJ databases">
        <authorList>
            <person name="Varghese N."/>
            <person name="Submissions S."/>
        </authorList>
    </citation>
    <scope>NUCLEOTIDE SEQUENCE [LARGE SCALE GENOMIC DNA]</scope>
    <source>
        <strain evidence="3">CGMCC 4.3568</strain>
    </source>
</reference>
<name>A0A1I0XYA6_9PSEU</name>
<evidence type="ECO:0000313" key="2">
    <source>
        <dbReference type="EMBL" id="SFB04963.1"/>
    </source>
</evidence>
<dbReference type="RefSeq" id="WP_177242523.1">
    <property type="nucleotide sequence ID" value="NZ_FOKG01000004.1"/>
</dbReference>
<sequence length="47" mass="5088">MVYLKPAGSSGGPTTSKTGPWAKVGNLSEVWGPKKSYQIHSVGWQKR</sequence>
<proteinExistence type="predicted"/>
<dbReference type="AlphaFoldDB" id="A0A1I0XYA6"/>
<feature type="compositionally biased region" description="Low complexity" evidence="1">
    <location>
        <begin position="1"/>
        <end position="20"/>
    </location>
</feature>
<organism evidence="2 3">
    <name type="scientific">Amycolatopsis marina</name>
    <dbReference type="NCBI Taxonomy" id="490629"/>
    <lineage>
        <taxon>Bacteria</taxon>
        <taxon>Bacillati</taxon>
        <taxon>Actinomycetota</taxon>
        <taxon>Actinomycetes</taxon>
        <taxon>Pseudonocardiales</taxon>
        <taxon>Pseudonocardiaceae</taxon>
        <taxon>Amycolatopsis</taxon>
    </lineage>
</organism>
<feature type="region of interest" description="Disordered" evidence="1">
    <location>
        <begin position="1"/>
        <end position="21"/>
    </location>
</feature>
<protein>
    <submittedName>
        <fullName evidence="2">Uncharacterized protein</fullName>
    </submittedName>
</protein>
<dbReference type="EMBL" id="FOKG01000004">
    <property type="protein sequence ID" value="SFB04963.1"/>
    <property type="molecule type" value="Genomic_DNA"/>
</dbReference>